<dbReference type="PANTHER" id="PTHR45661">
    <property type="entry name" value="SURFACE ANTIGEN"/>
    <property type="match status" value="1"/>
</dbReference>
<feature type="compositionally biased region" description="Acidic residues" evidence="1">
    <location>
        <begin position="100"/>
        <end position="126"/>
    </location>
</feature>
<sequence length="953" mass="101322">MRNNKDRGEQLTPTHSKWLFVSLTIAALSTGIAIGSETANADTEPATSQISEESAQNDVDSAVKTPKVEVADTAKGESSDAGSDNQLDVEKDETSSNQLDNEESNGEDTIDEDEEKSEDETEDETAEPVSPADTPDETVTPAPTNEQTEKSDFTFHQTSENTVEVTGYTGAAQQQADGSAPVSGYSTEITIPDMYEGKYVSGIADNAFNNDGSANDHLTIVPALTKVTLGKNLNYIGQNAFANNALTSLTLQGATWINIKAGAFKNNELTNVELNGAVQIEQDAFKGNQLTTLVLPDTVNAIGASAFENNQLTELTLSAALESIGTSAFANNKIAGALILPAKLTTLGEYAFADNRLTSVTLNQVLTDLNTGTFANNQLTGLLTIPDNIVRIGDSAFSNDKKQGAGLTALHLGTGVQYIGNRAFTDNALTNLEIPDTTDKVSVGDEAFSGNQLQTLKLGKNVSTIGNSAFADNQLTGTLSVPDAVEKIGNRAFIGNQLTGLKLGSQITSIGDFAFANNQLGGTLILPEKVSLVGESAFENNLLTGLQVVNKEASIGANAFAQNALEKINSADMTWSNAVNAFSNQKALTLANVPMSTTSAHNVKALLVKQLNMKPSDIGELTFTLSDGTSLKYDETTDSLLLPQGFDTSHDGNLTVTLTTNAAFTGQLGFQALTLDLRVWTFSGQVDIPVAIKNINSKYIFKSIWSAVISGQVGSTQLVDAPVMAGYRILNPDTQQDITTFTAIFGPDKVTTRDTIEYLQVAPDDNNSGETTSTKETEPVDPETGETVTPHPGGEAETTTSNTTGNTPDKLSDKTVTDGTTNTLGESANYQINQEQEKQVQAQKAWVQVQYRLANAPVGQPGKRTHAAYISVQPKIQHPDWTSRQAGVPADSVVGNGSMTEPASTQHMGQAKMVMTATSLPQTNEQTSQWHWLGAIGLLAASWLGFTKKKQDD</sequence>
<dbReference type="InterPro" id="IPR032675">
    <property type="entry name" value="LRR_dom_sf"/>
</dbReference>
<dbReference type="Proteomes" id="UP001597189">
    <property type="component" value="Unassembled WGS sequence"/>
</dbReference>
<evidence type="ECO:0000256" key="1">
    <source>
        <dbReference type="SAM" id="MobiDB-lite"/>
    </source>
</evidence>
<dbReference type="InterPro" id="IPR026906">
    <property type="entry name" value="LRR_5"/>
</dbReference>
<accession>A0ABW4D0T7</accession>
<reference evidence="3" key="1">
    <citation type="journal article" date="2019" name="Int. J. Syst. Evol. Microbiol.">
        <title>The Global Catalogue of Microorganisms (GCM) 10K type strain sequencing project: providing services to taxonomists for standard genome sequencing and annotation.</title>
        <authorList>
            <consortium name="The Broad Institute Genomics Platform"/>
            <consortium name="The Broad Institute Genome Sequencing Center for Infectious Disease"/>
            <person name="Wu L."/>
            <person name="Ma J."/>
        </authorList>
    </citation>
    <scope>NUCLEOTIDE SEQUENCE [LARGE SCALE GENOMIC DNA]</scope>
    <source>
        <strain evidence="3">CCM 8979</strain>
    </source>
</reference>
<dbReference type="PANTHER" id="PTHR45661:SF3">
    <property type="entry name" value="IG-LIKE DOMAIN-CONTAINING PROTEIN"/>
    <property type="match status" value="1"/>
</dbReference>
<name>A0ABW4D0T7_9LACO</name>
<dbReference type="EMBL" id="JBHTOD010000004">
    <property type="protein sequence ID" value="MFD1455171.1"/>
    <property type="molecule type" value="Genomic_DNA"/>
</dbReference>
<dbReference type="InterPro" id="IPR053139">
    <property type="entry name" value="Surface_bspA-like"/>
</dbReference>
<dbReference type="Gene3D" id="3.80.10.10">
    <property type="entry name" value="Ribonuclease Inhibitor"/>
    <property type="match status" value="2"/>
</dbReference>
<dbReference type="Pfam" id="PF13306">
    <property type="entry name" value="LRR_5"/>
    <property type="match status" value="3"/>
</dbReference>
<evidence type="ECO:0000313" key="2">
    <source>
        <dbReference type="EMBL" id="MFD1455171.1"/>
    </source>
</evidence>
<evidence type="ECO:0000313" key="3">
    <source>
        <dbReference type="Proteomes" id="UP001597189"/>
    </source>
</evidence>
<feature type="compositionally biased region" description="Polar residues" evidence="1">
    <location>
        <begin position="38"/>
        <end position="59"/>
    </location>
</feature>
<feature type="compositionally biased region" description="Basic and acidic residues" evidence="1">
    <location>
        <begin position="66"/>
        <end position="78"/>
    </location>
</feature>
<organism evidence="2 3">
    <name type="scientific">Levilactobacillus lanxiensis</name>
    <dbReference type="NCBI Taxonomy" id="2799568"/>
    <lineage>
        <taxon>Bacteria</taxon>
        <taxon>Bacillati</taxon>
        <taxon>Bacillota</taxon>
        <taxon>Bacilli</taxon>
        <taxon>Lactobacillales</taxon>
        <taxon>Lactobacillaceae</taxon>
        <taxon>Levilactobacillus</taxon>
    </lineage>
</organism>
<keyword evidence="3" id="KW-1185">Reference proteome</keyword>
<comment type="caution">
    <text evidence="2">The sequence shown here is derived from an EMBL/GenBank/DDBJ whole genome shotgun (WGS) entry which is preliminary data.</text>
</comment>
<feature type="compositionally biased region" description="Low complexity" evidence="1">
    <location>
        <begin position="798"/>
        <end position="807"/>
    </location>
</feature>
<feature type="region of interest" description="Disordered" evidence="1">
    <location>
        <begin position="759"/>
        <end position="824"/>
    </location>
</feature>
<feature type="region of interest" description="Disordered" evidence="1">
    <location>
        <begin position="38"/>
        <end position="155"/>
    </location>
</feature>
<dbReference type="RefSeq" id="WP_203644358.1">
    <property type="nucleotide sequence ID" value="NZ_BOLN01000004.1"/>
</dbReference>
<protein>
    <submittedName>
        <fullName evidence="2">Leucine-rich repeat domain-containing protein</fullName>
    </submittedName>
</protein>
<gene>
    <name evidence="2" type="ORF">ACFQ44_05655</name>
</gene>
<dbReference type="SUPFAM" id="SSF52058">
    <property type="entry name" value="L domain-like"/>
    <property type="match status" value="2"/>
</dbReference>
<proteinExistence type="predicted"/>